<feature type="compositionally biased region" description="Pro residues" evidence="1">
    <location>
        <begin position="1359"/>
        <end position="1375"/>
    </location>
</feature>
<comment type="caution">
    <text evidence="3">The sequence shown here is derived from an EMBL/GenBank/DDBJ whole genome shotgun (WGS) entry which is preliminary data.</text>
</comment>
<evidence type="ECO:0000256" key="1">
    <source>
        <dbReference type="SAM" id="MobiDB-lite"/>
    </source>
</evidence>
<feature type="non-terminal residue" evidence="3">
    <location>
        <position position="1735"/>
    </location>
</feature>
<feature type="compositionally biased region" description="Low complexity" evidence="1">
    <location>
        <begin position="1047"/>
        <end position="1063"/>
    </location>
</feature>
<feature type="region of interest" description="Disordered" evidence="1">
    <location>
        <begin position="639"/>
        <end position="665"/>
    </location>
</feature>
<feature type="region of interest" description="Disordered" evidence="1">
    <location>
        <begin position="1346"/>
        <end position="1375"/>
    </location>
</feature>
<feature type="region of interest" description="Disordered" evidence="1">
    <location>
        <begin position="679"/>
        <end position="740"/>
    </location>
</feature>
<dbReference type="Proteomes" id="UP001177023">
    <property type="component" value="Unassembled WGS sequence"/>
</dbReference>
<proteinExistence type="predicted"/>
<gene>
    <name evidence="3" type="ORF">MSPICULIGERA_LOCUS18076</name>
</gene>
<feature type="compositionally biased region" description="Polar residues" evidence="1">
    <location>
        <begin position="1084"/>
        <end position="1110"/>
    </location>
</feature>
<feature type="domain" description="ZSWIM8 TPR repeats" evidence="2">
    <location>
        <begin position="341"/>
        <end position="563"/>
    </location>
</feature>
<name>A0AA36G6G9_9BILA</name>
<dbReference type="PANTHER" id="PTHR22619:SF1">
    <property type="entry name" value="ZINC FINGER SWIM DOMAIN-CONTAINING PROTEIN 8"/>
    <property type="match status" value="1"/>
</dbReference>
<feature type="compositionally biased region" description="Acidic residues" evidence="1">
    <location>
        <begin position="8"/>
        <end position="29"/>
    </location>
</feature>
<dbReference type="GO" id="GO:0031462">
    <property type="term" value="C:Cul2-RING ubiquitin ligase complex"/>
    <property type="evidence" value="ECO:0007669"/>
    <property type="project" value="TreeGrafter"/>
</dbReference>
<dbReference type="PANTHER" id="PTHR22619">
    <property type="entry name" value="ZINC FINGER SWIM DOMAIN CONTAINING PROTEIN 4, 5, 6"/>
    <property type="match status" value="1"/>
</dbReference>
<dbReference type="Pfam" id="PF25572">
    <property type="entry name" value="TPR_ZSWIM8"/>
    <property type="match status" value="1"/>
</dbReference>
<feature type="region of interest" description="Disordered" evidence="1">
    <location>
        <begin position="1028"/>
        <end position="1069"/>
    </location>
</feature>
<accession>A0AA36G6G9</accession>
<evidence type="ECO:0000313" key="4">
    <source>
        <dbReference type="Proteomes" id="UP001177023"/>
    </source>
</evidence>
<evidence type="ECO:0000259" key="2">
    <source>
        <dbReference type="Pfam" id="PF25572"/>
    </source>
</evidence>
<sequence>MNDGWNVDPEDHDQLLEDADGNSFEDSERFEDDSICSWHSQESLVGAQNWRGWQDDASDDDAGHFLREPQQQPAAAAVVEPQAGPDPAAVASTSQVVNVAASPVLTLQTLCAQHCAEQHSYVSLQDQYQNLVETNIHNPNTIYKPGTLPESILVDITRRCFPKSEENMRMYSCLATRNGNEFLYGEMLLEREFVSDVVQIGFLLTGTVNGSVCVDTEQGTQFPPGIFQVSAKIDRCRIVELECRCATQTQWCQHTVALCLYRMRRAGLVAYRPPLSDTIISASQEKLQIFVCNLLDMMPRQFLPSAQQLLDVLGKLKEKEEIQQYGYTDPTISNLKGRAIWAVNEEGLQENIRKSINKFCMPAPQVHCDVQMLSNQQPAIASDWTALLRPLRSREPEALWNLLSITREMFRRRDENASNLLHMITEQCLSHPQVLTWWYITKLSQTGKWAWLGAKGTAILPNQHPALNCSEICDEIVRLWRCAALNPAITARERQALITYLQGAHRMACENVWKAIKTSADSLPHVGFNGMMDERGMRLSDSTVRFTKTLFPGFYGALEGCQLIWTDAQLDGVDVAHPQMIDRSPSLPAEGAELDPADFPNLPFLQKRTVPRPVTPLCTVSAYGGGIYPFEYYAQKEKKKKKKKRQLGGGMARRNHRRVQPRAYMPEFFDGPSLRLAARQGARSSRASRLHRANDPQEEESTESGQESDLPPNIALVASDDQQPGPSQAGGAGGPQFPQGDVEMLLASAHEQIDGLELKFARCEALYGHGYERQAMAKALELVACLSSSPPDLSAAAALLNFVGRGGEILNNDPANKMTLFHFLLFILELPQCPMANRHLQVKFYHLESELLLLLRSVQIGREELPIIRERATRLHAKASKPSLHPPSVALCHYIYDSLSYTFNLFPNGPHGPSFGTPQDTGREPSDDILAMKLALSALGSMQVYSEEDCPMLAESIRRQKGELTMALLARHRDSNEMIGHVLDKLLDPRIHLMYNPMRHQSNACYFLEQESSYVRHCAKGARPHYPLNHRLETPQDSSTPGTVLVSRSASCQSAESSGSEAAEPVEEDEVELVARMMARCPQTSALQRQASSSDSNERNSPQPSVSSAGLSVGCNEVTDTDDSIGLELFKKRSRWASLCGGGGRPSEALVHFYMELAKKVLVEAGGSQRNDHFNLPPNQPNNPNHHANNRRLYIASFLIGLYALGLNNEFVNTNWQTRNYSTHVSWLTDHSMDIGVAALEILKDTWRRHLIPQEVAIIASQASNSRDAQTVSHGAELAMSALSDAFALPRDLCVKALLQCKEHSPQLLEMACRAVEQAAASASEGVPPEVLFTVSNHWYYLHQQAEPPRQGPSTSNQHPPPRPPTTMPQFPMPPFNAPGFGGPLPLGYMVSYKPAHQLPAFFHPNLPPPLPPQQFLGAAHQHRPHTVYLQPQQLPQVYPPAGPSDNSRAPIHQSHSAPSLLPCQLTAPPHPPQPHDPPQQFALHPPPPPYPGDRTPERLEAAFTTGIKALEAMGKRRCQDDMRNPLKYAKNSMMGDEVMLLSGIARELDMKTRSPNASFSVAFYRLAARTVPSPYVLHKLALNSRELAQLFPLTQYPQGQGPPAHPRYNPPPTKLHYQMWSQIRVAFTGYFHPVTGELYAACLEAFYAALTFKVTHPRLGDPDRDEANRLVIETAETIKQIPPPNLQHQLREDFFRHIRAVTKNKELKTQLVSTLNTAITGTQPHRCEPSSNSH</sequence>
<feature type="region of interest" description="Disordered" evidence="1">
    <location>
        <begin position="1435"/>
        <end position="1497"/>
    </location>
</feature>
<feature type="compositionally biased region" description="Pro residues" evidence="1">
    <location>
        <begin position="1469"/>
        <end position="1478"/>
    </location>
</feature>
<reference evidence="3" key="1">
    <citation type="submission" date="2023-06" db="EMBL/GenBank/DDBJ databases">
        <authorList>
            <person name="Delattre M."/>
        </authorList>
    </citation>
    <scope>NUCLEOTIDE SEQUENCE</scope>
    <source>
        <strain evidence="3">AF72</strain>
    </source>
</reference>
<evidence type="ECO:0000313" key="3">
    <source>
        <dbReference type="EMBL" id="CAJ0579873.1"/>
    </source>
</evidence>
<feature type="region of interest" description="Disordered" evidence="1">
    <location>
        <begin position="1"/>
        <end position="29"/>
    </location>
</feature>
<keyword evidence="4" id="KW-1185">Reference proteome</keyword>
<protein>
    <recommendedName>
        <fullName evidence="2">ZSWIM8 TPR repeats domain-containing protein</fullName>
    </recommendedName>
</protein>
<organism evidence="3 4">
    <name type="scientific">Mesorhabditis spiculigera</name>
    <dbReference type="NCBI Taxonomy" id="96644"/>
    <lineage>
        <taxon>Eukaryota</taxon>
        <taxon>Metazoa</taxon>
        <taxon>Ecdysozoa</taxon>
        <taxon>Nematoda</taxon>
        <taxon>Chromadorea</taxon>
        <taxon>Rhabditida</taxon>
        <taxon>Rhabditina</taxon>
        <taxon>Rhabditomorpha</taxon>
        <taxon>Rhabditoidea</taxon>
        <taxon>Rhabditidae</taxon>
        <taxon>Mesorhabditinae</taxon>
        <taxon>Mesorhabditis</taxon>
    </lineage>
</organism>
<dbReference type="InterPro" id="IPR057945">
    <property type="entry name" value="TPR_ZSWIM8"/>
</dbReference>
<feature type="region of interest" description="Disordered" evidence="1">
    <location>
        <begin position="1084"/>
        <end position="1115"/>
    </location>
</feature>
<dbReference type="EMBL" id="CATQJA010002657">
    <property type="protein sequence ID" value="CAJ0579873.1"/>
    <property type="molecule type" value="Genomic_DNA"/>
</dbReference>